<dbReference type="SMART" id="SM00205">
    <property type="entry name" value="THN"/>
    <property type="match status" value="1"/>
</dbReference>
<dbReference type="OrthoDB" id="3918848at2759"/>
<keyword evidence="6" id="KW-1185">Reference proteome</keyword>
<evidence type="ECO:0000313" key="6">
    <source>
        <dbReference type="Proteomes" id="UP000310158"/>
    </source>
</evidence>
<dbReference type="Proteomes" id="UP000310158">
    <property type="component" value="Unassembled WGS sequence"/>
</dbReference>
<dbReference type="InterPro" id="IPR033433">
    <property type="entry name" value="GtaA_N"/>
</dbReference>
<reference evidence="5 6" key="1">
    <citation type="submission" date="2019-02" db="EMBL/GenBank/DDBJ databases">
        <title>Genome sequencing of the rare red list fungi Bondarzewia mesenterica.</title>
        <authorList>
            <person name="Buettner E."/>
            <person name="Kellner H."/>
        </authorList>
    </citation>
    <scope>NUCLEOTIDE SEQUENCE [LARGE SCALE GENOMIC DNA]</scope>
    <source>
        <strain evidence="5 6">DSM 108281</strain>
    </source>
</reference>
<dbReference type="Pfam" id="PF17168">
    <property type="entry name" value="DUF5127"/>
    <property type="match status" value="1"/>
</dbReference>
<feature type="domain" description="Glutaminase A central" evidence="3">
    <location>
        <begin position="1054"/>
        <end position="1411"/>
    </location>
</feature>
<dbReference type="InterPro" id="IPR032514">
    <property type="entry name" value="GtaA_central"/>
</dbReference>
<proteinExistence type="predicted"/>
<dbReference type="Gene3D" id="2.60.110.10">
    <property type="entry name" value="Thaumatin"/>
    <property type="match status" value="1"/>
</dbReference>
<keyword evidence="2" id="KW-1133">Transmembrane helix</keyword>
<dbReference type="InterPro" id="IPR037176">
    <property type="entry name" value="Osmotin/thaumatin-like_sf"/>
</dbReference>
<feature type="region of interest" description="Disordered" evidence="1">
    <location>
        <begin position="1614"/>
        <end position="1639"/>
    </location>
</feature>
<keyword evidence="2" id="KW-0472">Membrane</keyword>
<dbReference type="Gene3D" id="1.50.10.10">
    <property type="match status" value="1"/>
</dbReference>
<sequence length="1670" mass="183902">MATLRLHFDILNFIFSLCDKPTLLSLLNTSRYAHAVARPYIVRKVSLNNGPQQVNSFCAFVTAHKLCGHMRQLDLRGSCGPIHRYNECLLPQVLEASLARLKSLALEPELLECVPGLGAVFSKLPSSLPLVLWNVSSRHFHILRMVQDRRELTLRFAETHPLPNDWENNIDFFLEGLSPVVQNLTLFDLGYDNYNDWEMRPKPRIWPSLKSLNIHWDASPCFLQSETPCLSRLHLHGQYFDLMDLYRLDKYLGERLGGRLLSLSLSVMLDWNYTTCSLIDIFGEMPQVLSNLCFLALEIARASRFKQMVRELNATPLAILSKPWSAPNLRYLSLKLKTTGPFSMTISQHPHPPEETAHIWFERLPFLQYLELVCLQAWDWDTRRWWRRMDDGSIGNISQVEANQLKLDRFKAREYHPWNLEGQVQVRQPPRRLVCIHNLDVITIKCRRCYHHDKPSGKEDDDFVDAHDGGSLEMPRDHMECFYLHFFRSLDGHLTEISFVTVVMCPDSHGCGGSKGIKDEVRWNISVWFYPVKSATSTRMKVASALVISVLSLSSGALARTMTVYNGCPFTMWPAMFTDLNAGSAVPDYTTGWEAGAYTAVTFTVPDNWKAGRIWGRRDCDFSTNPGPNSCIDGGCNGGLVCDIHTGTGVPPATVAEFTLSSDSGTPDYYDVSLVDGYNLPMRISNTAGCGVAGPAALIGPYDSSGFPVGCKSACEAGLAADPTLLILPWPSLTQQIVFPPALPLAVRSPYLHSWEAATATSHPPNEWPVTWVNPGPAILGWAGFIRVDNTSYAWLGDFLSAGNSTNLTATSFTPTRTVLSLLAGPMAVNVTFLSPIEVNDRILQSIPFSYLYIEAKSVDGQPHTVDVYSDISAEWNSGDRNQGILWNTTVNQERASVYHSVVLQAQVPFDEIKEQAEWGTLYYAMKLDHGVTYKINSDGNTRGLFHDTGSLDNQTDPNFRAIAASFPVFGIARSLGSITETADPIVWAIGYARDPAVLYTDLTNTAQERYLYFRSNYSTDDTLINDFLHDFPNAKQRADQLDQRILSDAHGISSEYADIVSLAARQVYAATELTIGRGSDGSYNQSDIMMFMKNIGDKTSPNRVNPVETLYAAWPMFMYIDPSVGEYLLEPLLRFQASSNYQNNFAAQDIGSGYPKAQGSSTNHPQGIEQSANMIIMAYAHARATGNGNLVNEYYNLFTRWTEYLVNSTLFPANQLSADLNNAANQTNLAVKGIIAIKAMAELSSSLKMSSDAQKYADQASSLIQQWQTHALSASSRNLLATYGQSNSWSLGYNLFADRWLGTNLVPSEVFSAQAALSSNLISGGTYKFGLPVDSSVPDLATSSWDMFAAAMTNNDSARDQIISLIHAHASFNRTTPSNDISPFPTAYDVSTGQASSGAASPAQGAVFAPLALNVKVNTITATNDGPGTESGSIPGVGSHTTNRSNAGAIAGGIIGGLALLALLGLAAFFLARRRHRQQQQQQQAQIETVGSVPTLTTVFTPYQPLGVGPNYRISDSITPHFVLSSTMQTSDTGHDRGNATTITSTSEYSQSGGLASSPQFSLAPPPPPPHAGRHLSEKELARLRVMNASNSISINSSSQHTRTMSNASRALPTLAGSRSERSAHSARTTTSGSDSVANQLMSEVEGLRRQMEQIRAERSEPPPMYYEQ</sequence>
<dbReference type="SUPFAM" id="SSF49870">
    <property type="entry name" value="Osmotin, thaumatin-like protein"/>
    <property type="match status" value="1"/>
</dbReference>
<dbReference type="SUPFAM" id="SSF48208">
    <property type="entry name" value="Six-hairpin glycosidases"/>
    <property type="match status" value="1"/>
</dbReference>
<protein>
    <recommendedName>
        <fullName evidence="7">DUF1793-domain-containing protein</fullName>
    </recommendedName>
</protein>
<gene>
    <name evidence="5" type="ORF">EW146_g8041</name>
</gene>
<evidence type="ECO:0000256" key="1">
    <source>
        <dbReference type="SAM" id="MobiDB-lite"/>
    </source>
</evidence>
<evidence type="ECO:0000259" key="3">
    <source>
        <dbReference type="Pfam" id="PF16335"/>
    </source>
</evidence>
<dbReference type="PANTHER" id="PTHR31987">
    <property type="entry name" value="GLUTAMINASE A-RELATED"/>
    <property type="match status" value="1"/>
</dbReference>
<dbReference type="InterPro" id="IPR012341">
    <property type="entry name" value="6hp_glycosidase-like_sf"/>
</dbReference>
<organism evidence="5 6">
    <name type="scientific">Bondarzewia mesenterica</name>
    <dbReference type="NCBI Taxonomy" id="1095465"/>
    <lineage>
        <taxon>Eukaryota</taxon>
        <taxon>Fungi</taxon>
        <taxon>Dikarya</taxon>
        <taxon>Basidiomycota</taxon>
        <taxon>Agaricomycotina</taxon>
        <taxon>Agaricomycetes</taxon>
        <taxon>Russulales</taxon>
        <taxon>Bondarzewiaceae</taxon>
        <taxon>Bondarzewia</taxon>
    </lineage>
</organism>
<dbReference type="Pfam" id="PF16335">
    <property type="entry name" value="GtaA_6_Hairpin"/>
    <property type="match status" value="1"/>
</dbReference>
<evidence type="ECO:0000256" key="2">
    <source>
        <dbReference type="SAM" id="Phobius"/>
    </source>
</evidence>
<feature type="domain" description="Glutaminase A N-terminal" evidence="4">
    <location>
        <begin position="816"/>
        <end position="1049"/>
    </location>
</feature>
<accession>A0A4V6S1B8</accession>
<dbReference type="PROSITE" id="PS51367">
    <property type="entry name" value="THAUMATIN_2"/>
    <property type="match status" value="1"/>
</dbReference>
<feature type="compositionally biased region" description="Polar residues" evidence="1">
    <location>
        <begin position="1540"/>
        <end position="1562"/>
    </location>
</feature>
<dbReference type="Pfam" id="PF00314">
    <property type="entry name" value="Thaumatin"/>
    <property type="match status" value="1"/>
</dbReference>
<feature type="transmembrane region" description="Helical" evidence="2">
    <location>
        <begin position="1450"/>
        <end position="1473"/>
    </location>
</feature>
<dbReference type="InterPro" id="IPR001938">
    <property type="entry name" value="Thaumatin"/>
</dbReference>
<dbReference type="Gene3D" id="1.20.5.510">
    <property type="entry name" value="Single helix bin"/>
    <property type="match status" value="1"/>
</dbReference>
<evidence type="ECO:0000313" key="5">
    <source>
        <dbReference type="EMBL" id="THH11453.1"/>
    </source>
</evidence>
<comment type="caution">
    <text evidence="5">The sequence shown here is derived from an EMBL/GenBank/DDBJ whole genome shotgun (WGS) entry which is preliminary data.</text>
</comment>
<dbReference type="InterPro" id="IPR008928">
    <property type="entry name" value="6-hairpin_glycosidase_sf"/>
</dbReference>
<dbReference type="GO" id="GO:0003824">
    <property type="term" value="F:catalytic activity"/>
    <property type="evidence" value="ECO:0007669"/>
    <property type="project" value="UniProtKB-ARBA"/>
</dbReference>
<dbReference type="PANTHER" id="PTHR31987:SF1">
    <property type="entry name" value="GLUTAMINASE A"/>
    <property type="match status" value="1"/>
</dbReference>
<keyword evidence="2" id="KW-0812">Transmembrane</keyword>
<feature type="compositionally biased region" description="Polar residues" evidence="1">
    <location>
        <begin position="1627"/>
        <end position="1639"/>
    </location>
</feature>
<dbReference type="GO" id="GO:0005975">
    <property type="term" value="P:carbohydrate metabolic process"/>
    <property type="evidence" value="ECO:0007669"/>
    <property type="project" value="InterPro"/>
</dbReference>
<name>A0A4V6S1B8_9AGAM</name>
<evidence type="ECO:0000259" key="4">
    <source>
        <dbReference type="Pfam" id="PF17168"/>
    </source>
</evidence>
<evidence type="ECO:0008006" key="7">
    <source>
        <dbReference type="Google" id="ProtNLM"/>
    </source>
</evidence>
<dbReference type="InterPro" id="IPR052743">
    <property type="entry name" value="Glutaminase_GtaA"/>
</dbReference>
<feature type="region of interest" description="Disordered" evidence="1">
    <location>
        <begin position="1529"/>
        <end position="1576"/>
    </location>
</feature>
<dbReference type="EMBL" id="SGPL01000513">
    <property type="protein sequence ID" value="THH11453.1"/>
    <property type="molecule type" value="Genomic_DNA"/>
</dbReference>